<evidence type="ECO:0000259" key="1">
    <source>
        <dbReference type="PROSITE" id="PS51352"/>
    </source>
</evidence>
<evidence type="ECO:0000313" key="2">
    <source>
        <dbReference type="EMBL" id="MPM41378.1"/>
    </source>
</evidence>
<protein>
    <submittedName>
        <fullName evidence="2">Thiol-disulfide oxidoreductase ResA</fullName>
    </submittedName>
</protein>
<dbReference type="SUPFAM" id="SSF52833">
    <property type="entry name" value="Thioredoxin-like"/>
    <property type="match status" value="1"/>
</dbReference>
<dbReference type="GO" id="GO:0016491">
    <property type="term" value="F:oxidoreductase activity"/>
    <property type="evidence" value="ECO:0007669"/>
    <property type="project" value="InterPro"/>
</dbReference>
<name>A0A644ZLY5_9ZZZZ</name>
<dbReference type="PROSITE" id="PS51257">
    <property type="entry name" value="PROKAR_LIPOPROTEIN"/>
    <property type="match status" value="1"/>
</dbReference>
<dbReference type="Pfam" id="PF00578">
    <property type="entry name" value="AhpC-TSA"/>
    <property type="match status" value="1"/>
</dbReference>
<dbReference type="CDD" id="cd02966">
    <property type="entry name" value="TlpA_like_family"/>
    <property type="match status" value="1"/>
</dbReference>
<dbReference type="PROSITE" id="PS51352">
    <property type="entry name" value="THIOREDOXIN_2"/>
    <property type="match status" value="1"/>
</dbReference>
<dbReference type="PANTHER" id="PTHR42852:SF17">
    <property type="entry name" value="THIOREDOXIN-LIKE PROTEIN HI_1115"/>
    <property type="match status" value="1"/>
</dbReference>
<dbReference type="InterPro" id="IPR013766">
    <property type="entry name" value="Thioredoxin_domain"/>
</dbReference>
<dbReference type="Gene3D" id="3.40.30.10">
    <property type="entry name" value="Glutaredoxin"/>
    <property type="match status" value="1"/>
</dbReference>
<dbReference type="PROSITE" id="PS00194">
    <property type="entry name" value="THIOREDOXIN_1"/>
    <property type="match status" value="1"/>
</dbReference>
<comment type="caution">
    <text evidence="2">The sequence shown here is derived from an EMBL/GenBank/DDBJ whole genome shotgun (WGS) entry which is preliminary data.</text>
</comment>
<feature type="domain" description="Thioredoxin" evidence="1">
    <location>
        <begin position="1"/>
        <end position="169"/>
    </location>
</feature>
<dbReference type="InterPro" id="IPR050553">
    <property type="entry name" value="Thioredoxin_ResA/DsbE_sf"/>
</dbReference>
<proteinExistence type="predicted"/>
<reference evidence="2" key="1">
    <citation type="submission" date="2019-08" db="EMBL/GenBank/DDBJ databases">
        <authorList>
            <person name="Kucharzyk K."/>
            <person name="Murdoch R.W."/>
            <person name="Higgins S."/>
            <person name="Loffler F."/>
        </authorList>
    </citation>
    <scope>NUCLEOTIDE SEQUENCE</scope>
</reference>
<dbReference type="GO" id="GO:0016209">
    <property type="term" value="F:antioxidant activity"/>
    <property type="evidence" value="ECO:0007669"/>
    <property type="project" value="InterPro"/>
</dbReference>
<dbReference type="InterPro" id="IPR036249">
    <property type="entry name" value="Thioredoxin-like_sf"/>
</dbReference>
<dbReference type="PANTHER" id="PTHR42852">
    <property type="entry name" value="THIOL:DISULFIDE INTERCHANGE PROTEIN DSBE"/>
    <property type="match status" value="1"/>
</dbReference>
<sequence length="169" mass="19600">MKSSYIILAFIAVVYLNTSSSCAREKTLHDIKVVNFEQLAPEYTKNDNTLYVVNFWATWCAPCVKELPYFMEVNSKFKKRENFKMILVSLDDVDRLDDTVKEFIQKMNMDVNHFLLDDITRMNDWIPAVDSTWSGAIPATLFIKNGKTLHFAPSAITKEELEETVIRFL</sequence>
<gene>
    <name evidence="2" type="primary">resA_85</name>
    <name evidence="2" type="ORF">SDC9_88033</name>
</gene>
<dbReference type="AlphaFoldDB" id="A0A644ZLY5"/>
<accession>A0A644ZLY5</accession>
<dbReference type="InterPro" id="IPR017937">
    <property type="entry name" value="Thioredoxin_CS"/>
</dbReference>
<dbReference type="EMBL" id="VSSQ01009351">
    <property type="protein sequence ID" value="MPM41378.1"/>
    <property type="molecule type" value="Genomic_DNA"/>
</dbReference>
<dbReference type="InterPro" id="IPR000866">
    <property type="entry name" value="AhpC/TSA"/>
</dbReference>
<organism evidence="2">
    <name type="scientific">bioreactor metagenome</name>
    <dbReference type="NCBI Taxonomy" id="1076179"/>
    <lineage>
        <taxon>unclassified sequences</taxon>
        <taxon>metagenomes</taxon>
        <taxon>ecological metagenomes</taxon>
    </lineage>
</organism>